<sequence>MRYPFDLKIIVLSLTLLCLSNQSLRAQTKIPNRNIPTAPSTPFPQDLPKPPSNEPPVDVSPFFQSPETDSTSTGTIRVEKFIFKGNTVFSSRQLEAKLSSYLGRKLAFSELLQARSAITELYTRSGYINSGAFIPVSDNQAVQTNRGIVTIQVIEGKMEAINVRGSNRLRKYVLSRLKRATSPVLNVNRLVEALRLLQADPLLDGISAQLNAGSQIDLATLDVTVKENQPFQIETILNNERSPAVGSFQRQIRLGHANLLGLGDELSVNYRNTDGSNAIETSYALPLNSQNGTLQFSYTDVSSKIIERPFTELDIISDAQSYEMSFRQPLLRQATAEATRELALGIAVSQQEAQTSLLDTPFPISSGADERGRTRISAIRLFQEWSSRSNRNVFLARSQFSLGIDALNATINGSPPDGRFFAWRGQALWLRKLTEDLTLVLKGDLQLADRPLVSLEQFGLGGATTVRGYRQDTLISDNGVLLSVELRWAIWQNETNQLQIVPFFDIGSAWNRDRRDNLVNPDLGTLASVGLGLQYQVGDRLDFRLDWGIPLVGIEIGSESNSWQDNGLYFSVRYRPF</sequence>
<dbReference type="PROSITE" id="PS51779">
    <property type="entry name" value="POTRA"/>
    <property type="match status" value="1"/>
</dbReference>
<keyword evidence="8" id="KW-0998">Cell outer membrane</keyword>
<proteinExistence type="inferred from homology"/>
<keyword evidence="7" id="KW-0472">Membrane</keyword>
<organism evidence="12 13">
    <name type="scientific">Chroococcidiopsis cubana SAG 39.79</name>
    <dbReference type="NCBI Taxonomy" id="388085"/>
    <lineage>
        <taxon>Bacteria</taxon>
        <taxon>Bacillati</taxon>
        <taxon>Cyanobacteriota</taxon>
        <taxon>Cyanophyceae</taxon>
        <taxon>Chroococcidiopsidales</taxon>
        <taxon>Chroococcidiopsidaceae</taxon>
        <taxon>Chroococcidiopsis</taxon>
    </lineage>
</organism>
<comment type="subcellular location">
    <subcellularLocation>
        <location evidence="1">Cell outer membrane</location>
    </subcellularLocation>
</comment>
<evidence type="ECO:0000256" key="3">
    <source>
        <dbReference type="ARBA" id="ARBA00022448"/>
    </source>
</evidence>
<dbReference type="Pfam" id="PF08479">
    <property type="entry name" value="POTRA_2"/>
    <property type="match status" value="1"/>
</dbReference>
<feature type="compositionally biased region" description="Pro residues" evidence="9">
    <location>
        <begin position="39"/>
        <end position="54"/>
    </location>
</feature>
<evidence type="ECO:0000256" key="9">
    <source>
        <dbReference type="SAM" id="MobiDB-lite"/>
    </source>
</evidence>
<evidence type="ECO:0000313" key="13">
    <source>
        <dbReference type="Proteomes" id="UP000282574"/>
    </source>
</evidence>
<protein>
    <recommendedName>
        <fullName evidence="11">POTRA domain-containing protein</fullName>
    </recommendedName>
</protein>
<keyword evidence="4" id="KW-1134">Transmembrane beta strand</keyword>
<keyword evidence="5" id="KW-0812">Transmembrane</keyword>
<dbReference type="GO" id="GO:0008320">
    <property type="term" value="F:protein transmembrane transporter activity"/>
    <property type="evidence" value="ECO:0007669"/>
    <property type="project" value="TreeGrafter"/>
</dbReference>
<keyword evidence="6" id="KW-0653">Protein transport</keyword>
<dbReference type="Proteomes" id="UP000282574">
    <property type="component" value="Unassembled WGS sequence"/>
</dbReference>
<gene>
    <name evidence="12" type="ORF">DSM107010_05620</name>
</gene>
<keyword evidence="3" id="KW-0813">Transport</keyword>
<feature type="signal peptide" evidence="10">
    <location>
        <begin position="1"/>
        <end position="26"/>
    </location>
</feature>
<keyword evidence="13" id="KW-1185">Reference proteome</keyword>
<dbReference type="EMBL" id="RSCK01000003">
    <property type="protein sequence ID" value="RUT14079.1"/>
    <property type="molecule type" value="Genomic_DNA"/>
</dbReference>
<evidence type="ECO:0000256" key="5">
    <source>
        <dbReference type="ARBA" id="ARBA00022692"/>
    </source>
</evidence>
<evidence type="ECO:0000256" key="10">
    <source>
        <dbReference type="SAM" id="SignalP"/>
    </source>
</evidence>
<accession>A0AB37URJ3</accession>
<feature type="region of interest" description="Disordered" evidence="9">
    <location>
        <begin position="30"/>
        <end position="57"/>
    </location>
</feature>
<evidence type="ECO:0000256" key="2">
    <source>
        <dbReference type="ARBA" id="ARBA00009055"/>
    </source>
</evidence>
<dbReference type="GO" id="GO:0009279">
    <property type="term" value="C:cell outer membrane"/>
    <property type="evidence" value="ECO:0007669"/>
    <property type="project" value="UniProtKB-SubCell"/>
</dbReference>
<dbReference type="InterPro" id="IPR051544">
    <property type="entry name" value="TPS_OM_transporter"/>
</dbReference>
<feature type="domain" description="POTRA" evidence="11">
    <location>
        <begin position="76"/>
        <end position="156"/>
    </location>
</feature>
<feature type="chain" id="PRO_5044304448" description="POTRA domain-containing protein" evidence="10">
    <location>
        <begin position="27"/>
        <end position="577"/>
    </location>
</feature>
<dbReference type="Pfam" id="PF03865">
    <property type="entry name" value="ShlB"/>
    <property type="match status" value="1"/>
</dbReference>
<dbReference type="InterPro" id="IPR013686">
    <property type="entry name" value="Polypept-transport_assoc_ShlB"/>
</dbReference>
<dbReference type="AlphaFoldDB" id="A0AB37URJ3"/>
<evidence type="ECO:0000256" key="6">
    <source>
        <dbReference type="ARBA" id="ARBA00022927"/>
    </source>
</evidence>
<name>A0AB37URJ3_9CYAN</name>
<evidence type="ECO:0000259" key="11">
    <source>
        <dbReference type="PROSITE" id="PS51779"/>
    </source>
</evidence>
<dbReference type="Gene3D" id="2.40.160.50">
    <property type="entry name" value="membrane protein fhac: a member of the omp85/tpsb transporter family"/>
    <property type="match status" value="1"/>
</dbReference>
<comment type="similarity">
    <text evidence="2">Belongs to the TPS (TC 1.B.20) family.</text>
</comment>
<evidence type="ECO:0000256" key="4">
    <source>
        <dbReference type="ARBA" id="ARBA00022452"/>
    </source>
</evidence>
<evidence type="ECO:0000256" key="8">
    <source>
        <dbReference type="ARBA" id="ARBA00023237"/>
    </source>
</evidence>
<dbReference type="Gene3D" id="3.10.20.310">
    <property type="entry name" value="membrane protein fhac"/>
    <property type="match status" value="1"/>
</dbReference>
<dbReference type="PANTHER" id="PTHR34597:SF3">
    <property type="entry name" value="OUTER MEMBRANE TRANSPORTER CDIB"/>
    <property type="match status" value="1"/>
</dbReference>
<comment type="caution">
    <text evidence="12">The sequence shown here is derived from an EMBL/GenBank/DDBJ whole genome shotgun (WGS) entry which is preliminary data.</text>
</comment>
<dbReference type="InterPro" id="IPR005565">
    <property type="entry name" value="Hemolysn_activator_HlyB_C"/>
</dbReference>
<evidence type="ECO:0000256" key="7">
    <source>
        <dbReference type="ARBA" id="ARBA00023136"/>
    </source>
</evidence>
<keyword evidence="10" id="KW-0732">Signal</keyword>
<dbReference type="PANTHER" id="PTHR34597">
    <property type="entry name" value="SLR1661 PROTEIN"/>
    <property type="match status" value="1"/>
</dbReference>
<evidence type="ECO:0000313" key="12">
    <source>
        <dbReference type="EMBL" id="RUT14079.1"/>
    </source>
</evidence>
<dbReference type="InterPro" id="IPR034746">
    <property type="entry name" value="POTRA"/>
</dbReference>
<dbReference type="GO" id="GO:0098046">
    <property type="term" value="C:type V protein secretion system complex"/>
    <property type="evidence" value="ECO:0007669"/>
    <property type="project" value="TreeGrafter"/>
</dbReference>
<dbReference type="GO" id="GO:0046819">
    <property type="term" value="P:protein secretion by the type V secretion system"/>
    <property type="evidence" value="ECO:0007669"/>
    <property type="project" value="TreeGrafter"/>
</dbReference>
<reference evidence="12 13" key="1">
    <citation type="journal article" date="2019" name="Genome Biol. Evol.">
        <title>Day and night: Metabolic profiles and evolutionary relationships of six axenic non-marine cyanobacteria.</title>
        <authorList>
            <person name="Will S.E."/>
            <person name="Henke P."/>
            <person name="Boedeker C."/>
            <person name="Huang S."/>
            <person name="Brinkmann H."/>
            <person name="Rohde M."/>
            <person name="Jarek M."/>
            <person name="Friedl T."/>
            <person name="Seufert S."/>
            <person name="Schumacher M."/>
            <person name="Overmann J."/>
            <person name="Neumann-Schaal M."/>
            <person name="Petersen J."/>
        </authorList>
    </citation>
    <scope>NUCLEOTIDE SEQUENCE [LARGE SCALE GENOMIC DNA]</scope>
    <source>
        <strain evidence="12 13">SAG 39.79</strain>
    </source>
</reference>
<evidence type="ECO:0000256" key="1">
    <source>
        <dbReference type="ARBA" id="ARBA00004442"/>
    </source>
</evidence>